<sequence>MTDTGFFKGTSADQDRRFSDKELKLLKTMKFPPEFNEKVDMRKVNLQIMRPWIANKVTELVGFEDDLVIEYAMGLLEDTSQPLPDPRKMQINLTGFLTSKTAEFMIGLWKLLLEAQASPSGIPQTFVEEKKEEMRRAREKDSRAINESDRRARLDEIRERDRERNSGRGRGRGRGGRGGFDEDRAGRGRDRGWGSRRGGGRGRYRSRSPPGRRSITPPSRRPGRSPSPRRSISRTPPYSANKRRKSFSRSRSRTPIRRRTSRSRSFSPRRRRSPLSPRRRSSPRRSSTRPSGRRGARDSPSPLRRRRYSPSPSHSRSPRNFDRSPRRRGRRVSSSYSRSRSPPPKKQYGNSSSRSRSRTPPYRNAPAGRRRDASRSRSGSRGRVNRSGSRSPPRSPKQGKSDVTASPKEELKIRGQANAEKAKMAQTTSPVNEKSDLERRSPVPQDLKHFLRIPSSFLLLSERHSVLPISVISQNISEREIQGYFAVSPGNDISREFSSHNKRN</sequence>
<feature type="compositionally biased region" description="Basic residues" evidence="2">
    <location>
        <begin position="241"/>
        <end position="294"/>
    </location>
</feature>
<dbReference type="GO" id="GO:0003723">
    <property type="term" value="F:RNA binding"/>
    <property type="evidence" value="ECO:0007669"/>
    <property type="project" value="TreeGrafter"/>
</dbReference>
<evidence type="ECO:0000256" key="1">
    <source>
        <dbReference type="ARBA" id="ARBA00022664"/>
    </source>
</evidence>
<dbReference type="PANTHER" id="PTHR23148:SF0">
    <property type="entry name" value="SERINE_ARGININE REPETITIVE MATRIX PROTEIN 1"/>
    <property type="match status" value="1"/>
</dbReference>
<dbReference type="OrthoDB" id="163257at2759"/>
<dbReference type="GO" id="GO:0006397">
    <property type="term" value="P:mRNA processing"/>
    <property type="evidence" value="ECO:0007669"/>
    <property type="project" value="UniProtKB-KW"/>
</dbReference>
<feature type="domain" description="PWI" evidence="3">
    <location>
        <begin position="28"/>
        <end position="129"/>
    </location>
</feature>
<dbReference type="Gene3D" id="1.20.1390.10">
    <property type="entry name" value="PWI domain"/>
    <property type="match status" value="1"/>
</dbReference>
<organism evidence="4 5">
    <name type="scientific">Pyrrhoderma noxium</name>
    <dbReference type="NCBI Taxonomy" id="2282107"/>
    <lineage>
        <taxon>Eukaryota</taxon>
        <taxon>Fungi</taxon>
        <taxon>Dikarya</taxon>
        <taxon>Basidiomycota</taxon>
        <taxon>Agaricomycotina</taxon>
        <taxon>Agaricomycetes</taxon>
        <taxon>Hymenochaetales</taxon>
        <taxon>Hymenochaetaceae</taxon>
        <taxon>Pyrrhoderma</taxon>
    </lineage>
</organism>
<gene>
    <name evidence="4" type="ORF">PNOK_0911500</name>
</gene>
<dbReference type="Pfam" id="PF01480">
    <property type="entry name" value="PWI"/>
    <property type="match status" value="1"/>
</dbReference>
<evidence type="ECO:0000313" key="5">
    <source>
        <dbReference type="Proteomes" id="UP000217199"/>
    </source>
</evidence>
<keyword evidence="5" id="KW-1185">Reference proteome</keyword>
<feature type="region of interest" description="Disordered" evidence="2">
    <location>
        <begin position="124"/>
        <end position="441"/>
    </location>
</feature>
<dbReference type="InParanoid" id="A0A286U719"/>
<dbReference type="InterPro" id="IPR036483">
    <property type="entry name" value="PWI_dom_sf"/>
</dbReference>
<protein>
    <submittedName>
        <fullName evidence="4">PWI domain-containing</fullName>
    </submittedName>
</protein>
<dbReference type="PROSITE" id="PS51025">
    <property type="entry name" value="PWI"/>
    <property type="match status" value="1"/>
</dbReference>
<reference evidence="4 5" key="1">
    <citation type="journal article" date="2017" name="Mol. Ecol.">
        <title>Comparative and population genomic landscape of Phellinus noxius: A hypervariable fungus causing root rot in trees.</title>
        <authorList>
            <person name="Chung C.L."/>
            <person name="Lee T.J."/>
            <person name="Akiba M."/>
            <person name="Lee H.H."/>
            <person name="Kuo T.H."/>
            <person name="Liu D."/>
            <person name="Ke H.M."/>
            <person name="Yokoi T."/>
            <person name="Roa M.B."/>
            <person name="Lu M.J."/>
            <person name="Chang Y.Y."/>
            <person name="Ann P.J."/>
            <person name="Tsai J.N."/>
            <person name="Chen C.Y."/>
            <person name="Tzean S.S."/>
            <person name="Ota Y."/>
            <person name="Hattori T."/>
            <person name="Sahashi N."/>
            <person name="Liou R.F."/>
            <person name="Kikuchi T."/>
            <person name="Tsai I.J."/>
        </authorList>
    </citation>
    <scope>NUCLEOTIDE SEQUENCE [LARGE SCALE GENOMIC DNA]</scope>
    <source>
        <strain evidence="4 5">FFPRI411160</strain>
    </source>
</reference>
<feature type="compositionally biased region" description="Basic and acidic residues" evidence="2">
    <location>
        <begin position="179"/>
        <end position="193"/>
    </location>
</feature>
<evidence type="ECO:0000259" key="3">
    <source>
        <dbReference type="PROSITE" id="PS51025"/>
    </source>
</evidence>
<accession>A0A286U719</accession>
<proteinExistence type="predicted"/>
<feature type="compositionally biased region" description="Basic and acidic residues" evidence="2">
    <location>
        <begin position="127"/>
        <end position="166"/>
    </location>
</feature>
<comment type="caution">
    <text evidence="4">The sequence shown here is derived from an EMBL/GenBank/DDBJ whole genome shotgun (WGS) entry which is preliminary data.</text>
</comment>
<dbReference type="EMBL" id="NBII01000010">
    <property type="protein sequence ID" value="PAV15352.1"/>
    <property type="molecule type" value="Genomic_DNA"/>
</dbReference>
<dbReference type="GO" id="GO:0048024">
    <property type="term" value="P:regulation of mRNA splicing, via spliceosome"/>
    <property type="evidence" value="ECO:0007669"/>
    <property type="project" value="TreeGrafter"/>
</dbReference>
<dbReference type="AlphaFoldDB" id="A0A286U719"/>
<name>A0A286U719_9AGAM</name>
<evidence type="ECO:0000256" key="2">
    <source>
        <dbReference type="SAM" id="MobiDB-lite"/>
    </source>
</evidence>
<dbReference type="SUPFAM" id="SSF101233">
    <property type="entry name" value="PWI domain"/>
    <property type="match status" value="1"/>
</dbReference>
<evidence type="ECO:0000313" key="4">
    <source>
        <dbReference type="EMBL" id="PAV15352.1"/>
    </source>
</evidence>
<dbReference type="PANTHER" id="PTHR23148">
    <property type="entry name" value="SERINE/ARGININE REGULATED NUCLEAR MATRIX PROTEIN"/>
    <property type="match status" value="1"/>
</dbReference>
<dbReference type="InterPro" id="IPR002483">
    <property type="entry name" value="PWI_dom"/>
</dbReference>
<dbReference type="SMART" id="SM00311">
    <property type="entry name" value="PWI"/>
    <property type="match status" value="1"/>
</dbReference>
<keyword evidence="1" id="KW-0507">mRNA processing</keyword>
<feature type="compositionally biased region" description="Low complexity" evidence="2">
    <location>
        <begin position="207"/>
        <end position="234"/>
    </location>
</feature>
<dbReference type="GO" id="GO:0005681">
    <property type="term" value="C:spliceosomal complex"/>
    <property type="evidence" value="ECO:0007669"/>
    <property type="project" value="TreeGrafter"/>
</dbReference>
<dbReference type="STRING" id="2282107.A0A286U719"/>
<dbReference type="Proteomes" id="UP000217199">
    <property type="component" value="Unassembled WGS sequence"/>
</dbReference>
<dbReference type="InterPro" id="IPR052225">
    <property type="entry name" value="Ser/Arg_repetitive_matrix"/>
</dbReference>